<name>J9ERP2_WUCBA</name>
<reference evidence="2" key="1">
    <citation type="submission" date="2012-08" db="EMBL/GenBank/DDBJ databases">
        <title>The Genome Sequence of Wuchereria bancrofti.</title>
        <authorList>
            <person name="Nutman T.B."/>
            <person name="Fink D.L."/>
            <person name="Russ C."/>
            <person name="Young S."/>
            <person name="Zeng Q."/>
            <person name="Koehrsen M."/>
            <person name="Alvarado L."/>
            <person name="Berlin A."/>
            <person name="Chapman S.B."/>
            <person name="Chen Z."/>
            <person name="Freedman E."/>
            <person name="Gellesch M."/>
            <person name="Goldberg J."/>
            <person name="Griggs A."/>
            <person name="Gujja S."/>
            <person name="Heilman E.R."/>
            <person name="Heiman D."/>
            <person name="Hepburn T."/>
            <person name="Howarth C."/>
            <person name="Jen D."/>
            <person name="Larson L."/>
            <person name="Lewis B."/>
            <person name="Mehta T."/>
            <person name="Park D."/>
            <person name="Pearson M."/>
            <person name="Roberts A."/>
            <person name="Saif S."/>
            <person name="Shea T."/>
            <person name="Shenoy N."/>
            <person name="Sisk P."/>
            <person name="Stolte C."/>
            <person name="Sykes S."/>
            <person name="Walk T."/>
            <person name="White J."/>
            <person name="Yandava C."/>
            <person name="Haas B."/>
            <person name="Henn M.R."/>
            <person name="Nusbaum C."/>
            <person name="Birren B."/>
        </authorList>
    </citation>
    <scope>NUCLEOTIDE SEQUENCE [LARGE SCALE GENOMIC DNA]</scope>
    <source>
        <strain evidence="2">NA</strain>
    </source>
</reference>
<proteinExistence type="predicted"/>
<protein>
    <submittedName>
        <fullName evidence="1">Uncharacterized protein</fullName>
    </submittedName>
</protein>
<dbReference type="Proteomes" id="UP000004810">
    <property type="component" value="Unassembled WGS sequence"/>
</dbReference>
<comment type="caution">
    <text evidence="1">The sequence shown here is derived from an EMBL/GenBank/DDBJ whole genome shotgun (WGS) entry which is preliminary data.</text>
</comment>
<feature type="non-terminal residue" evidence="1">
    <location>
        <position position="268"/>
    </location>
</feature>
<sequence>MPDVAKETLAALISLISSFTECVEKEADFWLAVISLPWLQTMELVADLKRFDLALPALSQIYKLSLRCSQYLCKFFVYSENFTPDIKASTIPALGHLNVCPEWRRKVYISALTSAEISLLRTAVEHFPSFIFSTDRNEFEFLLNHVLYHGMHALQEDDKAELCSAVLKAVARTLCFVSMEKRLADDEICMMCRGKQIANRNLEMNLDKIFELIKKAVHGNNAAKLGCCELLASLLNHISFSVLKKYEAEMHCTLILMKETDEDLRSEF</sequence>
<dbReference type="EMBL" id="ADBV01007177">
    <property type="protein sequence ID" value="EJW77934.1"/>
    <property type="molecule type" value="Genomic_DNA"/>
</dbReference>
<gene>
    <name evidence="1" type="ORF">WUBG_11157</name>
</gene>
<organism evidence="1 2">
    <name type="scientific">Wuchereria bancrofti</name>
    <dbReference type="NCBI Taxonomy" id="6293"/>
    <lineage>
        <taxon>Eukaryota</taxon>
        <taxon>Metazoa</taxon>
        <taxon>Ecdysozoa</taxon>
        <taxon>Nematoda</taxon>
        <taxon>Chromadorea</taxon>
        <taxon>Rhabditida</taxon>
        <taxon>Spirurina</taxon>
        <taxon>Spiruromorpha</taxon>
        <taxon>Filarioidea</taxon>
        <taxon>Onchocercidae</taxon>
        <taxon>Wuchereria</taxon>
    </lineage>
</organism>
<dbReference type="AlphaFoldDB" id="J9ERP2"/>
<evidence type="ECO:0000313" key="2">
    <source>
        <dbReference type="Proteomes" id="UP000004810"/>
    </source>
</evidence>
<evidence type="ECO:0000313" key="1">
    <source>
        <dbReference type="EMBL" id="EJW77934.1"/>
    </source>
</evidence>
<accession>J9ERP2</accession>